<comment type="caution">
    <text evidence="2">The sequence shown here is derived from an EMBL/GenBank/DDBJ whole genome shotgun (WGS) entry which is preliminary data.</text>
</comment>
<protein>
    <recommendedName>
        <fullName evidence="4">DUF1036 domain-containing protein</fullName>
    </recommendedName>
</protein>
<evidence type="ECO:0008006" key="4">
    <source>
        <dbReference type="Google" id="ProtNLM"/>
    </source>
</evidence>
<evidence type="ECO:0000313" key="3">
    <source>
        <dbReference type="Proteomes" id="UP000282957"/>
    </source>
</evidence>
<dbReference type="AlphaFoldDB" id="A0A437MMI2"/>
<proteinExistence type="predicted"/>
<dbReference type="RefSeq" id="WP_127785337.1">
    <property type="nucleotide sequence ID" value="NZ_SACL01000001.1"/>
</dbReference>
<evidence type="ECO:0000256" key="1">
    <source>
        <dbReference type="SAM" id="SignalP"/>
    </source>
</evidence>
<feature type="chain" id="PRO_5019193577" description="DUF1036 domain-containing protein" evidence="1">
    <location>
        <begin position="22"/>
        <end position="134"/>
    </location>
</feature>
<keyword evidence="1" id="KW-0732">Signal</keyword>
<dbReference type="Proteomes" id="UP000282957">
    <property type="component" value="Unassembled WGS sequence"/>
</dbReference>
<sequence>MRMIAAALLASATVLATTGHAQQMAAVVVVNECPQRLSLLVSAVPENGNRQTFGWFNLPARSNQNLFLADGSWLQHNTQMPFYIYATNADDSTTWSDNDLRVVWQNRSYNMQQRNLAPVEGTGPFAVRALTFAC</sequence>
<keyword evidence="3" id="KW-1185">Reference proteome</keyword>
<gene>
    <name evidence="2" type="ORF">EOD42_01770</name>
</gene>
<reference evidence="2 3" key="1">
    <citation type="submission" date="2019-01" db="EMBL/GenBank/DDBJ databases">
        <authorList>
            <person name="Chen W.-M."/>
        </authorList>
    </citation>
    <scope>NUCLEOTIDE SEQUENCE [LARGE SCALE GENOMIC DNA]</scope>
    <source>
        <strain evidence="2 3">CCP-6</strain>
    </source>
</reference>
<feature type="signal peptide" evidence="1">
    <location>
        <begin position="1"/>
        <end position="21"/>
    </location>
</feature>
<organism evidence="2 3">
    <name type="scientific">Rhodovarius crocodyli</name>
    <dbReference type="NCBI Taxonomy" id="1979269"/>
    <lineage>
        <taxon>Bacteria</taxon>
        <taxon>Pseudomonadati</taxon>
        <taxon>Pseudomonadota</taxon>
        <taxon>Alphaproteobacteria</taxon>
        <taxon>Acetobacterales</taxon>
        <taxon>Roseomonadaceae</taxon>
        <taxon>Rhodovarius</taxon>
    </lineage>
</organism>
<name>A0A437MMI2_9PROT</name>
<dbReference type="EMBL" id="SACL01000001">
    <property type="protein sequence ID" value="RVT98867.1"/>
    <property type="molecule type" value="Genomic_DNA"/>
</dbReference>
<accession>A0A437MMI2</accession>
<evidence type="ECO:0000313" key="2">
    <source>
        <dbReference type="EMBL" id="RVT98867.1"/>
    </source>
</evidence>